<dbReference type="SUPFAM" id="SSF48726">
    <property type="entry name" value="Immunoglobulin"/>
    <property type="match status" value="3"/>
</dbReference>
<evidence type="ECO:0000256" key="13">
    <source>
        <dbReference type="SAM" id="SignalP"/>
    </source>
</evidence>
<evidence type="ECO:0000256" key="3">
    <source>
        <dbReference type="ARBA" id="ARBA00022692"/>
    </source>
</evidence>
<reference evidence="15 16" key="1">
    <citation type="submission" date="2013-11" db="EMBL/GenBank/DDBJ databases">
        <title>The Damaraland mole rat (Fukomys damarensis) genome and evolution of African mole rats.</title>
        <authorList>
            <person name="Gladyshev V.N."/>
            <person name="Fang X."/>
        </authorList>
    </citation>
    <scope>NUCLEOTIDE SEQUENCE [LARGE SCALE GENOMIC DNA]</scope>
    <source>
        <tissue evidence="15">Liver</tissue>
    </source>
</reference>
<keyword evidence="8" id="KW-1015">Disulfide bond</keyword>
<accession>A0A091DQV1</accession>
<feature type="chain" id="PRO_5001871870" evidence="13">
    <location>
        <begin position="32"/>
        <end position="805"/>
    </location>
</feature>
<name>A0A091DQV1_FUKDA</name>
<feature type="domain" description="Ig-like" evidence="14">
    <location>
        <begin position="433"/>
        <end position="537"/>
    </location>
</feature>
<feature type="region of interest" description="Disordered" evidence="11">
    <location>
        <begin position="263"/>
        <end position="287"/>
    </location>
</feature>
<comment type="similarity">
    <text evidence="2">Belongs to the MHC class II family.</text>
</comment>
<keyword evidence="10" id="KW-0491">MHC II</keyword>
<dbReference type="InterPro" id="IPR013783">
    <property type="entry name" value="Ig-like_fold"/>
</dbReference>
<dbReference type="Gene3D" id="2.60.40.10">
    <property type="entry name" value="Immunoglobulins"/>
    <property type="match status" value="3"/>
</dbReference>
<dbReference type="InterPro" id="IPR000353">
    <property type="entry name" value="MHC_II_b_N"/>
</dbReference>
<feature type="domain" description="Ig-like" evidence="14">
    <location>
        <begin position="642"/>
        <end position="746"/>
    </location>
</feature>
<dbReference type="EMBL" id="KN122119">
    <property type="protein sequence ID" value="KFO32838.1"/>
    <property type="molecule type" value="Genomic_DNA"/>
</dbReference>
<evidence type="ECO:0000256" key="11">
    <source>
        <dbReference type="SAM" id="MobiDB-lite"/>
    </source>
</evidence>
<dbReference type="SMART" id="SM00407">
    <property type="entry name" value="IGc1"/>
    <property type="match status" value="3"/>
</dbReference>
<keyword evidence="16" id="KW-1185">Reference proteome</keyword>
<evidence type="ECO:0000256" key="7">
    <source>
        <dbReference type="ARBA" id="ARBA00023136"/>
    </source>
</evidence>
<feature type="transmembrane region" description="Helical" evidence="12">
    <location>
        <begin position="200"/>
        <end position="222"/>
    </location>
</feature>
<dbReference type="GO" id="GO:0042613">
    <property type="term" value="C:MHC class II protein complex"/>
    <property type="evidence" value="ECO:0007669"/>
    <property type="project" value="UniProtKB-KW"/>
</dbReference>
<dbReference type="PROSITE" id="PS50835">
    <property type="entry name" value="IG_LIKE"/>
    <property type="match status" value="3"/>
</dbReference>
<dbReference type="GO" id="GO:0002250">
    <property type="term" value="P:adaptive immune response"/>
    <property type="evidence" value="ECO:0007669"/>
    <property type="project" value="UniProtKB-KW"/>
</dbReference>
<dbReference type="PANTHER" id="PTHR19944:SF99">
    <property type="entry name" value="HLA CLASS II HISTOCOMPATIBILITY ANTIGEN, DRB1 BETA CHAIN"/>
    <property type="match status" value="1"/>
</dbReference>
<dbReference type="InterPro" id="IPR036179">
    <property type="entry name" value="Ig-like_dom_sf"/>
</dbReference>
<keyword evidence="7 12" id="KW-0472">Membrane</keyword>
<dbReference type="Pfam" id="PF00969">
    <property type="entry name" value="MHC_II_beta"/>
    <property type="match status" value="2"/>
</dbReference>
<evidence type="ECO:0000256" key="12">
    <source>
        <dbReference type="SAM" id="Phobius"/>
    </source>
</evidence>
<evidence type="ECO:0000256" key="10">
    <source>
        <dbReference type="ARBA" id="ARBA00023182"/>
    </source>
</evidence>
<evidence type="ECO:0000256" key="9">
    <source>
        <dbReference type="ARBA" id="ARBA00023180"/>
    </source>
</evidence>
<dbReference type="eggNOG" id="ENOG502RYBQ">
    <property type="taxonomic scope" value="Eukaryota"/>
</dbReference>
<dbReference type="SUPFAM" id="SSF54452">
    <property type="entry name" value="MHC antigen-recognition domain"/>
    <property type="match status" value="2"/>
</dbReference>
<keyword evidence="6" id="KW-1064">Adaptive immunity</keyword>
<dbReference type="InterPro" id="IPR050160">
    <property type="entry name" value="MHC/Immunoglobulin"/>
</dbReference>
<keyword evidence="3 12" id="KW-0812">Transmembrane</keyword>
<dbReference type="Gene3D" id="3.10.320.10">
    <property type="entry name" value="Class II Histocompatibility Antigen, M Beta Chain, Chain B, domain 1"/>
    <property type="match status" value="2"/>
</dbReference>
<dbReference type="FunFam" id="2.60.40.10:FF:000116">
    <property type="entry name" value="HLA class II histocompatibility antigen, DRB1-1 beta chain"/>
    <property type="match status" value="2"/>
</dbReference>
<dbReference type="InterPro" id="IPR007110">
    <property type="entry name" value="Ig-like_dom"/>
</dbReference>
<feature type="domain" description="Ig-like" evidence="14">
    <location>
        <begin position="87"/>
        <end position="202"/>
    </location>
</feature>
<feature type="transmembrane region" description="Helical" evidence="12">
    <location>
        <begin position="535"/>
        <end position="556"/>
    </location>
</feature>
<evidence type="ECO:0000256" key="2">
    <source>
        <dbReference type="ARBA" id="ARBA00007394"/>
    </source>
</evidence>
<dbReference type="STRING" id="885580.ENSFDAP00000009341"/>
<dbReference type="InterPro" id="IPR003006">
    <property type="entry name" value="Ig/MHC_CS"/>
</dbReference>
<evidence type="ECO:0000313" key="16">
    <source>
        <dbReference type="Proteomes" id="UP000028990"/>
    </source>
</evidence>
<evidence type="ECO:0000256" key="4">
    <source>
        <dbReference type="ARBA" id="ARBA00022859"/>
    </source>
</evidence>
<feature type="transmembrane region" description="Helical" evidence="12">
    <location>
        <begin position="744"/>
        <end position="766"/>
    </location>
</feature>
<dbReference type="InterPro" id="IPR003597">
    <property type="entry name" value="Ig_C1-set"/>
</dbReference>
<dbReference type="PROSITE" id="PS00290">
    <property type="entry name" value="IG_MHC"/>
    <property type="match status" value="3"/>
</dbReference>
<dbReference type="InterPro" id="IPR014745">
    <property type="entry name" value="MHC_II_a/b_N"/>
</dbReference>
<proteinExistence type="inferred from homology"/>
<dbReference type="Pfam" id="PF07654">
    <property type="entry name" value="C1-set"/>
    <property type="match status" value="3"/>
</dbReference>
<gene>
    <name evidence="15" type="ORF">H920_05759</name>
</gene>
<sequence length="805" mass="89686">MLCLWLPGGSCMAPLLMAVTLMVLSPPLALARDTRPRFMESVKYECHFSNGTERVRYVERLFYNQEEFVRFDSEVGEYRSVTELGRPDAKSWNSQKETLEDRRAAVDTYCRHNYGVGESFTVQRRGHMEVRWFRNGQEQEDGVVSTGLIRNGDWTFQTLVMLETVPRSGEVYVCRVEHPSWSSPVAVEWRAQSGSARSKMLSGVGGFVLGLLFLGAGLFIYCRNQKAEVMVSEKSEVTDLTLGMLSVDTLEFNQQHAVSRAPRRLLGGSSDSDTDGAESSPGFGLGQERVCFPAVGLQGRQGEPGQEQEARVTRGRVLVFPSGGQCPPKRVALTGSLMPSARFMEYVTSECHFSNGTERVRFLKRYVYNQEENLRFDSDVGEFRAVTELGRPDAESWNSQKETLEQKRAEVDTVCRHNYGVGESFTVQRRVEPKVTVYPTKTQALQHHSLLVCSVSGFYPGHIEVRWFRNGQEQEDGVVSTGLIRNGDWTFQTLVMLETVPRSGEVYVCRVEHPSWSSPVTVEWRAQSGSARSKMLSGVGGFVLGLLFLGAGLFIYCRNQKAEVVVSEKSQDTLQFNQQHAVSRAPRRLLCGSSDSDTDGAESSPGFGLGQERAPESPSHPSSLALESPESAFLSEERSVEPKVTVYPTKTQALQHHSLLVCSVSGFYPGHIEVRWFRNGQEQEDGVVSTGLIRNGDWTFQTLVMLETVPRSGEVYVCRVEHPSWSSPVTVEWRAQSGSARSKMLSGVGGFMLGLLFLGAGLFIYCRNQKGDSEVQPIGNVLETCLTDRFALPSTACNRDERGNR</sequence>
<dbReference type="AlphaFoldDB" id="A0A091DQV1"/>
<keyword evidence="5 12" id="KW-1133">Transmembrane helix</keyword>
<evidence type="ECO:0000256" key="8">
    <source>
        <dbReference type="ARBA" id="ARBA00023157"/>
    </source>
</evidence>
<dbReference type="GO" id="GO:0002504">
    <property type="term" value="P:antigen processing and presentation of peptide or polysaccharide antigen via MHC class II"/>
    <property type="evidence" value="ECO:0007669"/>
    <property type="project" value="UniProtKB-KW"/>
</dbReference>
<dbReference type="SMART" id="SM00921">
    <property type="entry name" value="MHC_II_beta"/>
    <property type="match status" value="2"/>
</dbReference>
<dbReference type="Proteomes" id="UP000028990">
    <property type="component" value="Unassembled WGS sequence"/>
</dbReference>
<dbReference type="InterPro" id="IPR011162">
    <property type="entry name" value="MHC_I/II-like_Ag-recog"/>
</dbReference>
<keyword evidence="13" id="KW-0732">Signal</keyword>
<evidence type="ECO:0000256" key="6">
    <source>
        <dbReference type="ARBA" id="ARBA00023130"/>
    </source>
</evidence>
<feature type="signal peptide" evidence="13">
    <location>
        <begin position="1"/>
        <end position="31"/>
    </location>
</feature>
<evidence type="ECO:0000256" key="1">
    <source>
        <dbReference type="ARBA" id="ARBA00004479"/>
    </source>
</evidence>
<dbReference type="PANTHER" id="PTHR19944">
    <property type="entry name" value="MHC CLASS II-RELATED"/>
    <property type="match status" value="1"/>
</dbReference>
<keyword evidence="9" id="KW-0325">Glycoprotein</keyword>
<evidence type="ECO:0000256" key="5">
    <source>
        <dbReference type="ARBA" id="ARBA00022989"/>
    </source>
</evidence>
<protein>
    <submittedName>
        <fullName evidence="15">DLA class II histocompatibility antigen, DR-1 beta chain</fullName>
    </submittedName>
</protein>
<organism evidence="15 16">
    <name type="scientific">Fukomys damarensis</name>
    <name type="common">Damaraland mole rat</name>
    <name type="synonym">Cryptomys damarensis</name>
    <dbReference type="NCBI Taxonomy" id="885580"/>
    <lineage>
        <taxon>Eukaryota</taxon>
        <taxon>Metazoa</taxon>
        <taxon>Chordata</taxon>
        <taxon>Craniata</taxon>
        <taxon>Vertebrata</taxon>
        <taxon>Euteleostomi</taxon>
        <taxon>Mammalia</taxon>
        <taxon>Eutheria</taxon>
        <taxon>Euarchontoglires</taxon>
        <taxon>Glires</taxon>
        <taxon>Rodentia</taxon>
        <taxon>Hystricomorpha</taxon>
        <taxon>Bathyergidae</taxon>
        <taxon>Fukomys</taxon>
    </lineage>
</organism>
<evidence type="ECO:0000259" key="14">
    <source>
        <dbReference type="PROSITE" id="PS50835"/>
    </source>
</evidence>
<keyword evidence="4" id="KW-0391">Immunity</keyword>
<dbReference type="FunFam" id="3.10.320.10:FF:000001">
    <property type="entry name" value="HLA class II histocompatibility antigen, DRB1-1 beta chain"/>
    <property type="match status" value="2"/>
</dbReference>
<evidence type="ECO:0000313" key="15">
    <source>
        <dbReference type="EMBL" id="KFO32838.1"/>
    </source>
</evidence>
<feature type="region of interest" description="Disordered" evidence="11">
    <location>
        <begin position="587"/>
        <end position="628"/>
    </location>
</feature>
<comment type="subcellular location">
    <subcellularLocation>
        <location evidence="1">Membrane</location>
        <topology evidence="1">Single-pass type I membrane protein</topology>
    </subcellularLocation>
</comment>